<dbReference type="Gene3D" id="3.40.50.2300">
    <property type="match status" value="1"/>
</dbReference>
<dbReference type="SMART" id="SM00862">
    <property type="entry name" value="Trans_reg_C"/>
    <property type="match status" value="1"/>
</dbReference>
<evidence type="ECO:0000256" key="2">
    <source>
        <dbReference type="ARBA" id="ARBA00023012"/>
    </source>
</evidence>
<keyword evidence="5" id="KW-0804">Transcription</keyword>
<keyword evidence="11" id="KW-1185">Reference proteome</keyword>
<dbReference type="EMBL" id="JQBZ01000010">
    <property type="protein sequence ID" value="KRN89635.1"/>
    <property type="molecule type" value="Genomic_DNA"/>
</dbReference>
<reference evidence="10 11" key="1">
    <citation type="journal article" date="2015" name="Genome Announc.">
        <title>Expanding the biotechnology potential of lactobacilli through comparative genomics of 213 strains and associated genera.</title>
        <authorList>
            <person name="Sun Z."/>
            <person name="Harris H.M."/>
            <person name="McCann A."/>
            <person name="Guo C."/>
            <person name="Argimon S."/>
            <person name="Zhang W."/>
            <person name="Yang X."/>
            <person name="Jeffery I.B."/>
            <person name="Cooney J.C."/>
            <person name="Kagawa T.F."/>
            <person name="Liu W."/>
            <person name="Song Y."/>
            <person name="Salvetti E."/>
            <person name="Wrobel A."/>
            <person name="Rasinkangas P."/>
            <person name="Parkhill J."/>
            <person name="Rea M.C."/>
            <person name="O'Sullivan O."/>
            <person name="Ritari J."/>
            <person name="Douillard F.P."/>
            <person name="Paul Ross R."/>
            <person name="Yang R."/>
            <person name="Briner A.E."/>
            <person name="Felis G.E."/>
            <person name="de Vos W.M."/>
            <person name="Barrangou R."/>
            <person name="Klaenhammer T.R."/>
            <person name="Caufield P.W."/>
            <person name="Cui Y."/>
            <person name="Zhang H."/>
            <person name="O'Toole P.W."/>
        </authorList>
    </citation>
    <scope>NUCLEOTIDE SEQUENCE [LARGE SCALE GENOMIC DNA]</scope>
    <source>
        <strain evidence="10 11">DSM 22408</strain>
    </source>
</reference>
<dbReference type="eggNOG" id="COG0745">
    <property type="taxonomic scope" value="Bacteria"/>
</dbReference>
<dbReference type="InterPro" id="IPR036388">
    <property type="entry name" value="WH-like_DNA-bd_sf"/>
</dbReference>
<evidence type="ECO:0000259" key="9">
    <source>
        <dbReference type="PROSITE" id="PS51755"/>
    </source>
</evidence>
<feature type="DNA-binding region" description="OmpR/PhoB-type" evidence="7">
    <location>
        <begin position="129"/>
        <end position="227"/>
    </location>
</feature>
<protein>
    <recommendedName>
        <fullName evidence="12">DNA-binding response regulator</fullName>
    </recommendedName>
</protein>
<dbReference type="PANTHER" id="PTHR48111">
    <property type="entry name" value="REGULATOR OF RPOS"/>
    <property type="match status" value="1"/>
</dbReference>
<dbReference type="InterPro" id="IPR011006">
    <property type="entry name" value="CheY-like_superfamily"/>
</dbReference>
<evidence type="ECO:0000259" key="8">
    <source>
        <dbReference type="PROSITE" id="PS50110"/>
    </source>
</evidence>
<dbReference type="Proteomes" id="UP000051500">
    <property type="component" value="Unassembled WGS sequence"/>
</dbReference>
<name>A0A0R2KJT5_9LACO</name>
<proteinExistence type="predicted"/>
<evidence type="ECO:0000256" key="7">
    <source>
        <dbReference type="PROSITE-ProRule" id="PRU01091"/>
    </source>
</evidence>
<feature type="domain" description="OmpR/PhoB-type" evidence="9">
    <location>
        <begin position="129"/>
        <end position="227"/>
    </location>
</feature>
<evidence type="ECO:0000256" key="1">
    <source>
        <dbReference type="ARBA" id="ARBA00022553"/>
    </source>
</evidence>
<evidence type="ECO:0000256" key="5">
    <source>
        <dbReference type="ARBA" id="ARBA00023163"/>
    </source>
</evidence>
<accession>A0A0R2KJT5</accession>
<dbReference type="GO" id="GO:0006355">
    <property type="term" value="P:regulation of DNA-templated transcription"/>
    <property type="evidence" value="ECO:0007669"/>
    <property type="project" value="InterPro"/>
</dbReference>
<dbReference type="AlphaFoldDB" id="A0A0R2KJT5"/>
<dbReference type="GO" id="GO:0005829">
    <property type="term" value="C:cytosol"/>
    <property type="evidence" value="ECO:0007669"/>
    <property type="project" value="TreeGrafter"/>
</dbReference>
<dbReference type="PROSITE" id="PS50110">
    <property type="entry name" value="RESPONSE_REGULATORY"/>
    <property type="match status" value="1"/>
</dbReference>
<dbReference type="GO" id="GO:0000156">
    <property type="term" value="F:phosphorelay response regulator activity"/>
    <property type="evidence" value="ECO:0007669"/>
    <property type="project" value="TreeGrafter"/>
</dbReference>
<gene>
    <name evidence="10" type="ORF">IV53_GL001185</name>
</gene>
<evidence type="ECO:0008006" key="12">
    <source>
        <dbReference type="Google" id="ProtNLM"/>
    </source>
</evidence>
<keyword evidence="4 7" id="KW-0238">DNA-binding</keyword>
<feature type="modified residue" description="4-aspartylphosphate" evidence="6">
    <location>
        <position position="55"/>
    </location>
</feature>
<dbReference type="InterPro" id="IPR001867">
    <property type="entry name" value="OmpR/PhoB-type_DNA-bd"/>
</dbReference>
<dbReference type="InterPro" id="IPR001789">
    <property type="entry name" value="Sig_transdc_resp-reg_receiver"/>
</dbReference>
<feature type="domain" description="Response regulatory" evidence="8">
    <location>
        <begin position="6"/>
        <end position="119"/>
    </location>
</feature>
<dbReference type="GO" id="GO:0032993">
    <property type="term" value="C:protein-DNA complex"/>
    <property type="evidence" value="ECO:0007669"/>
    <property type="project" value="TreeGrafter"/>
</dbReference>
<dbReference type="PATRIC" id="fig|1122146.4.peg.1222"/>
<dbReference type="SUPFAM" id="SSF46894">
    <property type="entry name" value="C-terminal effector domain of the bipartite response regulators"/>
    <property type="match status" value="1"/>
</dbReference>
<dbReference type="PROSITE" id="PS51755">
    <property type="entry name" value="OMPR_PHOB"/>
    <property type="match status" value="1"/>
</dbReference>
<evidence type="ECO:0000256" key="4">
    <source>
        <dbReference type="ARBA" id="ARBA00023125"/>
    </source>
</evidence>
<dbReference type="SUPFAM" id="SSF52172">
    <property type="entry name" value="CheY-like"/>
    <property type="match status" value="1"/>
</dbReference>
<evidence type="ECO:0000313" key="11">
    <source>
        <dbReference type="Proteomes" id="UP000051500"/>
    </source>
</evidence>
<dbReference type="InterPro" id="IPR016032">
    <property type="entry name" value="Sig_transdc_resp-reg_C-effctor"/>
</dbReference>
<keyword evidence="3" id="KW-0805">Transcription regulation</keyword>
<evidence type="ECO:0000256" key="3">
    <source>
        <dbReference type="ARBA" id="ARBA00023015"/>
    </source>
</evidence>
<keyword evidence="2" id="KW-0902">Two-component regulatory system</keyword>
<organism evidence="10 11">
    <name type="scientific">Ligilactobacillus ceti DSM 22408</name>
    <dbReference type="NCBI Taxonomy" id="1122146"/>
    <lineage>
        <taxon>Bacteria</taxon>
        <taxon>Bacillati</taxon>
        <taxon>Bacillota</taxon>
        <taxon>Bacilli</taxon>
        <taxon>Lactobacillales</taxon>
        <taxon>Lactobacillaceae</taxon>
        <taxon>Ligilactobacillus</taxon>
    </lineage>
</organism>
<dbReference type="STRING" id="1122146.IV53_GL001185"/>
<dbReference type="PANTHER" id="PTHR48111:SF43">
    <property type="entry name" value="STAGE 0 SPORULATION PROTEIN A HOMOLOG"/>
    <property type="match status" value="1"/>
</dbReference>
<dbReference type="Pfam" id="PF00072">
    <property type="entry name" value="Response_reg"/>
    <property type="match status" value="1"/>
</dbReference>
<evidence type="ECO:0000313" key="10">
    <source>
        <dbReference type="EMBL" id="KRN89635.1"/>
    </source>
</evidence>
<sequence>MKSLAKILIVEDDPIISQNMQQELTSWDHQVICAQDFEHVLTTFQQEQPDLVLLDLMLPFHNGYYWCQQIRAISTVPLIFLSSQNDNMNIVLAMQYGADDYITKPLNLTVTLAKINALLRRTYDFTAVNDNLTFATVQLDLAQANLTYQNQTIHLTQTELLILTALFRSQGAIVARELIMEQCWQGNNFIDDNTLAVNITRLRKKLRGINLNDFILTQKGHGYYLNPEVSSHV</sequence>
<dbReference type="SMART" id="SM00448">
    <property type="entry name" value="REC"/>
    <property type="match status" value="1"/>
</dbReference>
<comment type="caution">
    <text evidence="10">The sequence shown here is derived from an EMBL/GenBank/DDBJ whole genome shotgun (WGS) entry which is preliminary data.</text>
</comment>
<dbReference type="GO" id="GO:0000976">
    <property type="term" value="F:transcription cis-regulatory region binding"/>
    <property type="evidence" value="ECO:0007669"/>
    <property type="project" value="TreeGrafter"/>
</dbReference>
<dbReference type="Pfam" id="PF00486">
    <property type="entry name" value="Trans_reg_C"/>
    <property type="match status" value="1"/>
</dbReference>
<dbReference type="Gene3D" id="1.10.10.10">
    <property type="entry name" value="Winged helix-like DNA-binding domain superfamily/Winged helix DNA-binding domain"/>
    <property type="match status" value="1"/>
</dbReference>
<dbReference type="InterPro" id="IPR039420">
    <property type="entry name" value="WalR-like"/>
</dbReference>
<keyword evidence="1 6" id="KW-0597">Phosphoprotein</keyword>
<dbReference type="CDD" id="cd00383">
    <property type="entry name" value="trans_reg_C"/>
    <property type="match status" value="1"/>
</dbReference>
<evidence type="ECO:0000256" key="6">
    <source>
        <dbReference type="PROSITE-ProRule" id="PRU00169"/>
    </source>
</evidence>